<keyword evidence="4" id="KW-0732">Signal</keyword>
<dbReference type="SMART" id="SM00406">
    <property type="entry name" value="IGv"/>
    <property type="match status" value="2"/>
</dbReference>
<feature type="domain" description="Ig-like" evidence="5">
    <location>
        <begin position="226"/>
        <end position="318"/>
    </location>
</feature>
<feature type="signal peptide" evidence="4">
    <location>
        <begin position="1"/>
        <end position="22"/>
    </location>
</feature>
<dbReference type="InterPro" id="IPR007110">
    <property type="entry name" value="Ig-like_dom"/>
</dbReference>
<dbReference type="SMART" id="SM00409">
    <property type="entry name" value="IG"/>
    <property type="match status" value="5"/>
</dbReference>
<dbReference type="Pfam" id="PF07686">
    <property type="entry name" value="V-set"/>
    <property type="match status" value="1"/>
</dbReference>
<dbReference type="Proteomes" id="UP000694941">
    <property type="component" value="Unplaced"/>
</dbReference>
<evidence type="ECO:0000256" key="2">
    <source>
        <dbReference type="SAM" id="MobiDB-lite"/>
    </source>
</evidence>
<dbReference type="InterPro" id="IPR003598">
    <property type="entry name" value="Ig_sub2"/>
</dbReference>
<evidence type="ECO:0000256" key="3">
    <source>
        <dbReference type="SAM" id="Phobius"/>
    </source>
</evidence>
<keyword evidence="7" id="KW-1185">Reference proteome</keyword>
<dbReference type="SUPFAM" id="SSF48726">
    <property type="entry name" value="Immunoglobulin"/>
    <property type="match status" value="5"/>
</dbReference>
<keyword evidence="3" id="KW-0472">Membrane</keyword>
<dbReference type="RefSeq" id="XP_013782314.2">
    <property type="nucleotide sequence ID" value="XM_013926860.2"/>
</dbReference>
<organism evidence="7 8">
    <name type="scientific">Limulus polyphemus</name>
    <name type="common">Atlantic horseshoe crab</name>
    <dbReference type="NCBI Taxonomy" id="6850"/>
    <lineage>
        <taxon>Eukaryota</taxon>
        <taxon>Metazoa</taxon>
        <taxon>Ecdysozoa</taxon>
        <taxon>Arthropoda</taxon>
        <taxon>Chelicerata</taxon>
        <taxon>Merostomata</taxon>
        <taxon>Xiphosura</taxon>
        <taxon>Limulidae</taxon>
        <taxon>Limulus</taxon>
    </lineage>
</organism>
<dbReference type="CDD" id="cd00096">
    <property type="entry name" value="Ig"/>
    <property type="match status" value="1"/>
</dbReference>
<dbReference type="GeneID" id="106466535"/>
<dbReference type="InterPro" id="IPR003961">
    <property type="entry name" value="FN3_dom"/>
</dbReference>
<feature type="transmembrane region" description="Helical" evidence="3">
    <location>
        <begin position="732"/>
        <end position="755"/>
    </location>
</feature>
<dbReference type="SMART" id="SM00408">
    <property type="entry name" value="IGc2"/>
    <property type="match status" value="5"/>
</dbReference>
<feature type="domain" description="Fibronectin type-III" evidence="6">
    <location>
        <begin position="631"/>
        <end position="724"/>
    </location>
</feature>
<sequence length="827" mass="92106">MFLNKSCQVAALLLCFWALNTGYPHKYFAEKVTALLGEDAVLPCSFEFPKGVPVPYIIQWHKKGIKIPIYIWYAGYPPHIGEGYDGRVSLTGQASLNLTDLQEHDQGTYTCIVNFFDRSPDQKRNGSLVHLFVHAPPHFSIKPPDVVYVNIGEKLALFCAAGGTPDPDITWYMDNIPLNEGSNIKINRGSLEIFKVRESHIGDYVCRARNSEGSIVANTKVIVAGPAVITVPPRNLTKLEGDKAELICEAKALPANLTHRWLFNDKDISQLTWLVTRTVVRTDGTLFINPTSAEDSGLYTCEVFNGIGTPERASAYLSVEYPARVTYSPTIQYLPLGLSGIIRCYVKANPPFLHIKWSKDNRPFDPKSHHGVFSLSNGSLQIQRVIHEHQGWYVCTPYNAYGTTGKSNKMEVLVRDPPIFTIKPEERYQQRVNSKVTMPCHGTGQPKPDIHWRRTDGKQLSRDRAIQSNGNLTIRTLKKEDHGRYECVLQNDIAILVTSTLLIVEGTTPHAPTNVTVETSAFSASLSWLPAYDGNYPQSYVIWYRLLEQAESPWRTIRVDPDEASTFTIYNLQPNSEYEFRVLSRNTLGDGMFSPTVRGKTTPWDFLGGVYPTDAYGATYIPTVQKPSGPKPSPPRNVTVQETENGLLISWLPPLNQKVPVAFYYVEYRTQSKPWKRWGPIKHATSYLAKELAPGHYNFRVYAYSIMSVGQASSEVSLTLAAESYEVTKSRAITAGVVGGILFFIAAIVLSVCAVKICNKRKRRKAEKAYMMVTCPVAEARNGGHSHGGSPSPIKNIGPSPRPKSGVPGLVSKSSLYHCGLSLWTNL</sequence>
<evidence type="ECO:0000313" key="7">
    <source>
        <dbReference type="Proteomes" id="UP000694941"/>
    </source>
</evidence>
<evidence type="ECO:0000256" key="4">
    <source>
        <dbReference type="SAM" id="SignalP"/>
    </source>
</evidence>
<keyword evidence="3" id="KW-0812">Transmembrane</keyword>
<keyword evidence="1" id="KW-0393">Immunoglobulin domain</keyword>
<dbReference type="SUPFAM" id="SSF49265">
    <property type="entry name" value="Fibronectin type III"/>
    <property type="match status" value="1"/>
</dbReference>
<dbReference type="InterPro" id="IPR003599">
    <property type="entry name" value="Ig_sub"/>
</dbReference>
<accession>A0ABM1BHV4</accession>
<name>A0ABM1BHV4_LIMPO</name>
<reference evidence="8" key="1">
    <citation type="submission" date="2025-08" db="UniProtKB">
        <authorList>
            <consortium name="RefSeq"/>
        </authorList>
    </citation>
    <scope>IDENTIFICATION</scope>
    <source>
        <tissue evidence="8">Muscle</tissue>
    </source>
</reference>
<gene>
    <name evidence="8" type="primary">LOC106466535</name>
</gene>
<protein>
    <submittedName>
        <fullName evidence="8">Protein turtle-like isoform X1</fullName>
    </submittedName>
</protein>
<feature type="chain" id="PRO_5046885519" evidence="4">
    <location>
        <begin position="23"/>
        <end position="827"/>
    </location>
</feature>
<keyword evidence="3" id="KW-1133">Transmembrane helix</keyword>
<evidence type="ECO:0000259" key="6">
    <source>
        <dbReference type="PROSITE" id="PS50853"/>
    </source>
</evidence>
<feature type="domain" description="Ig-like" evidence="5">
    <location>
        <begin position="322"/>
        <end position="413"/>
    </location>
</feature>
<evidence type="ECO:0000256" key="1">
    <source>
        <dbReference type="ARBA" id="ARBA00023319"/>
    </source>
</evidence>
<feature type="domain" description="Ig-like" evidence="5">
    <location>
        <begin position="418"/>
        <end position="498"/>
    </location>
</feature>
<dbReference type="CDD" id="cd00063">
    <property type="entry name" value="FN3"/>
    <property type="match status" value="2"/>
</dbReference>
<feature type="region of interest" description="Disordered" evidence="2">
    <location>
        <begin position="781"/>
        <end position="805"/>
    </location>
</feature>
<proteinExistence type="predicted"/>
<dbReference type="PANTHER" id="PTHR10075:SF92">
    <property type="entry name" value="PROTEIN TURTLE"/>
    <property type="match status" value="1"/>
</dbReference>
<dbReference type="InterPro" id="IPR013783">
    <property type="entry name" value="Ig-like_fold"/>
</dbReference>
<dbReference type="PROSITE" id="PS50853">
    <property type="entry name" value="FN3"/>
    <property type="match status" value="2"/>
</dbReference>
<feature type="domain" description="Fibronectin type-III" evidence="6">
    <location>
        <begin position="508"/>
        <end position="605"/>
    </location>
</feature>
<dbReference type="InterPro" id="IPR036116">
    <property type="entry name" value="FN3_sf"/>
</dbReference>
<dbReference type="Pfam" id="PF00041">
    <property type="entry name" value="fn3"/>
    <property type="match status" value="2"/>
</dbReference>
<dbReference type="SMART" id="SM00060">
    <property type="entry name" value="FN3"/>
    <property type="match status" value="2"/>
</dbReference>
<feature type="domain" description="Ig-like" evidence="5">
    <location>
        <begin position="137"/>
        <end position="222"/>
    </location>
</feature>
<dbReference type="Pfam" id="PF13927">
    <property type="entry name" value="Ig_3"/>
    <property type="match status" value="4"/>
</dbReference>
<dbReference type="InterPro" id="IPR036179">
    <property type="entry name" value="Ig-like_dom_sf"/>
</dbReference>
<evidence type="ECO:0000313" key="8">
    <source>
        <dbReference type="RefSeq" id="XP_013782314.2"/>
    </source>
</evidence>
<dbReference type="InterPro" id="IPR013106">
    <property type="entry name" value="Ig_V-set"/>
</dbReference>
<dbReference type="PROSITE" id="PS50835">
    <property type="entry name" value="IG_LIKE"/>
    <property type="match status" value="5"/>
</dbReference>
<evidence type="ECO:0000259" key="5">
    <source>
        <dbReference type="PROSITE" id="PS50835"/>
    </source>
</evidence>
<feature type="domain" description="Ig-like" evidence="5">
    <location>
        <begin position="24"/>
        <end position="129"/>
    </location>
</feature>
<dbReference type="Gene3D" id="2.60.40.10">
    <property type="entry name" value="Immunoglobulins"/>
    <property type="match status" value="7"/>
</dbReference>
<dbReference type="PANTHER" id="PTHR10075">
    <property type="entry name" value="BASIGIN RELATED"/>
    <property type="match status" value="1"/>
</dbReference>